<evidence type="ECO:0000256" key="3">
    <source>
        <dbReference type="ARBA" id="ARBA00023163"/>
    </source>
</evidence>
<feature type="DNA-binding region" description="H-T-H motif" evidence="4">
    <location>
        <begin position="41"/>
        <end position="60"/>
    </location>
</feature>
<dbReference type="InterPro" id="IPR009057">
    <property type="entry name" value="Homeodomain-like_sf"/>
</dbReference>
<keyword evidence="2 4" id="KW-0238">DNA-binding</keyword>
<dbReference type="Proteomes" id="UP001240984">
    <property type="component" value="Unassembled WGS sequence"/>
</dbReference>
<dbReference type="PRINTS" id="PR00455">
    <property type="entry name" value="HTHTETR"/>
</dbReference>
<comment type="caution">
    <text evidence="6">The sequence shown here is derived from an EMBL/GenBank/DDBJ whole genome shotgun (WGS) entry which is preliminary data.</text>
</comment>
<dbReference type="EMBL" id="JAUSRA010000001">
    <property type="protein sequence ID" value="MDP9796388.1"/>
    <property type="molecule type" value="Genomic_DNA"/>
</dbReference>
<sequence length="210" mass="22621">MTAPTSRYRSPRRDDAAAATRTAILDAARELFLARGYAAVTVPEIAKAARVATQTVYASAGGKSGVLTALLQPLLDDTSAATATAEARETADPRRVLALAAAGTRRVHETHRELLHSLVRQAPGEPAAQLAVDDAVAKCLHGLTAIAERLRELPGVRTDRLIDTLYFFFGPDAWYGLVTTRGWTFDDAESWLHDAACRTLLDPGRERDAG</sequence>
<reference evidence="6 7" key="1">
    <citation type="submission" date="2023-07" db="EMBL/GenBank/DDBJ databases">
        <title>Sequencing the genomes of 1000 actinobacteria strains.</title>
        <authorList>
            <person name="Klenk H.-P."/>
        </authorList>
    </citation>
    <scope>NUCLEOTIDE SEQUENCE [LARGE SCALE GENOMIC DNA]</scope>
    <source>
        <strain evidence="6 7">DSM 44710</strain>
    </source>
</reference>
<evidence type="ECO:0000256" key="2">
    <source>
        <dbReference type="ARBA" id="ARBA00023125"/>
    </source>
</evidence>
<evidence type="ECO:0000256" key="1">
    <source>
        <dbReference type="ARBA" id="ARBA00023015"/>
    </source>
</evidence>
<gene>
    <name evidence="6" type="ORF">J2S43_004900</name>
</gene>
<dbReference type="SUPFAM" id="SSF46689">
    <property type="entry name" value="Homeodomain-like"/>
    <property type="match status" value="1"/>
</dbReference>
<protein>
    <submittedName>
        <fullName evidence="6">AcrR family transcriptional regulator</fullName>
    </submittedName>
</protein>
<keyword evidence="3" id="KW-0804">Transcription</keyword>
<evidence type="ECO:0000259" key="5">
    <source>
        <dbReference type="PROSITE" id="PS50977"/>
    </source>
</evidence>
<name>A0ABT9MY65_9ACTN</name>
<dbReference type="InterPro" id="IPR050109">
    <property type="entry name" value="HTH-type_TetR-like_transc_reg"/>
</dbReference>
<evidence type="ECO:0000256" key="4">
    <source>
        <dbReference type="PROSITE-ProRule" id="PRU00335"/>
    </source>
</evidence>
<keyword evidence="7" id="KW-1185">Reference proteome</keyword>
<dbReference type="Pfam" id="PF00440">
    <property type="entry name" value="TetR_N"/>
    <property type="match status" value="1"/>
</dbReference>
<proteinExistence type="predicted"/>
<keyword evidence="1" id="KW-0805">Transcription regulation</keyword>
<accession>A0ABT9MY65</accession>
<dbReference type="PANTHER" id="PTHR30055">
    <property type="entry name" value="HTH-TYPE TRANSCRIPTIONAL REGULATOR RUTR"/>
    <property type="match status" value="1"/>
</dbReference>
<dbReference type="RefSeq" id="WP_306832923.1">
    <property type="nucleotide sequence ID" value="NZ_JAUSRA010000001.1"/>
</dbReference>
<organism evidence="6 7">
    <name type="scientific">Catenuloplanes nepalensis</name>
    <dbReference type="NCBI Taxonomy" id="587533"/>
    <lineage>
        <taxon>Bacteria</taxon>
        <taxon>Bacillati</taxon>
        <taxon>Actinomycetota</taxon>
        <taxon>Actinomycetes</taxon>
        <taxon>Micromonosporales</taxon>
        <taxon>Micromonosporaceae</taxon>
        <taxon>Catenuloplanes</taxon>
    </lineage>
</organism>
<dbReference type="InterPro" id="IPR001647">
    <property type="entry name" value="HTH_TetR"/>
</dbReference>
<evidence type="ECO:0000313" key="7">
    <source>
        <dbReference type="Proteomes" id="UP001240984"/>
    </source>
</evidence>
<dbReference type="Gene3D" id="1.10.357.10">
    <property type="entry name" value="Tetracycline Repressor, domain 2"/>
    <property type="match status" value="1"/>
</dbReference>
<evidence type="ECO:0000313" key="6">
    <source>
        <dbReference type="EMBL" id="MDP9796388.1"/>
    </source>
</evidence>
<dbReference type="PROSITE" id="PS50977">
    <property type="entry name" value="HTH_TETR_2"/>
    <property type="match status" value="1"/>
</dbReference>
<dbReference type="PANTHER" id="PTHR30055:SF234">
    <property type="entry name" value="HTH-TYPE TRANSCRIPTIONAL REGULATOR BETI"/>
    <property type="match status" value="1"/>
</dbReference>
<feature type="domain" description="HTH tetR-type" evidence="5">
    <location>
        <begin position="18"/>
        <end position="78"/>
    </location>
</feature>